<evidence type="ECO:0000256" key="1">
    <source>
        <dbReference type="SAM" id="MobiDB-lite"/>
    </source>
</evidence>
<feature type="region of interest" description="Disordered" evidence="1">
    <location>
        <begin position="24"/>
        <end position="50"/>
    </location>
</feature>
<dbReference type="SUPFAM" id="SSF50985">
    <property type="entry name" value="RCC1/BLIP-II"/>
    <property type="match status" value="1"/>
</dbReference>
<dbReference type="EMBL" id="BLLK01000062">
    <property type="protein sequence ID" value="GFH58344.1"/>
    <property type="molecule type" value="Genomic_DNA"/>
</dbReference>
<keyword evidence="4" id="KW-1185">Reference proteome</keyword>
<feature type="compositionally biased region" description="Basic and acidic residues" evidence="1">
    <location>
        <begin position="33"/>
        <end position="49"/>
    </location>
</feature>
<dbReference type="Proteomes" id="UP001054902">
    <property type="component" value="Unassembled WGS sequence"/>
</dbReference>
<dbReference type="SUPFAM" id="SSF52058">
    <property type="entry name" value="L domain-like"/>
    <property type="match status" value="1"/>
</dbReference>
<dbReference type="Gene3D" id="2.130.10.30">
    <property type="entry name" value="Regulator of chromosome condensation 1/beta-lactamase-inhibitor protein II"/>
    <property type="match status" value="1"/>
</dbReference>
<evidence type="ECO:0000313" key="4">
    <source>
        <dbReference type="Proteomes" id="UP001054902"/>
    </source>
</evidence>
<organism evidence="3 4">
    <name type="scientific">Chaetoceros tenuissimus</name>
    <dbReference type="NCBI Taxonomy" id="426638"/>
    <lineage>
        <taxon>Eukaryota</taxon>
        <taxon>Sar</taxon>
        <taxon>Stramenopiles</taxon>
        <taxon>Ochrophyta</taxon>
        <taxon>Bacillariophyta</taxon>
        <taxon>Coscinodiscophyceae</taxon>
        <taxon>Chaetocerotophycidae</taxon>
        <taxon>Chaetocerotales</taxon>
        <taxon>Chaetocerotaceae</taxon>
        <taxon>Chaetoceros</taxon>
    </lineage>
</organism>
<keyword evidence="2" id="KW-0732">Signal</keyword>
<dbReference type="AlphaFoldDB" id="A0AAD3D5V8"/>
<dbReference type="InterPro" id="IPR009091">
    <property type="entry name" value="RCC1/BLIP-II"/>
</dbReference>
<evidence type="ECO:0000256" key="2">
    <source>
        <dbReference type="SAM" id="SignalP"/>
    </source>
</evidence>
<dbReference type="Pfam" id="PF03385">
    <property type="entry name" value="STELLO"/>
    <property type="match status" value="1"/>
</dbReference>
<name>A0AAD3D5V8_9STRA</name>
<sequence length="1227" mass="138081">MVVLSMCYILLVMYRLDEHIQNSSTNESTSFIESEKEATSEVQEKDPSRKCMSQDAQQNFAGEYVKQLQLEWDQRSKNIRDVSNLPPSIFQEDTNDSDQNDDIQSKARSVILSTLSINQEDVAICTHWVVTVPSNDVLVRSNASTVEGWCSIIVYAEKRDTQFDAETRSLHTSINIPLDHISTAFGTFQKVLLQEKDNSQISCRRNFGYAIALALGAESILDLDEKFLVDDDKITLSIAKRSSLSFTTSSVILQGNSRFNPYPILLDDSNHYPNNITSFDTITREADHFDKPRGFPSLLMNETEQAYSHGKLGFEKNFSFSPQFQDKSSVSSNIYHIGVIQHVYSSKVLCQKNHEDTQQGTWTEQKNDCGKNMIVPSHCFAPYDWHSTSHMPSAFWALLLPIDIRISSYADIARSYIAQALFPDIGIRVQFESKYLQRPHTALADDHCDEEILRKEVQMNIYVNELINFLEGWDCPFSTIPTRLEHLWMDLYVRHFLSAEDLKLMQNWLKYLQEVGYRFPELKKRKYRNVAVMGHFNYAKSPTQVDDVIFWVQKYKEWFSRVIVTGPFSVHHISELALHSIEAHSGDYNDEGGYFQVTENLKNMLLAMKNSTGIDSLMYFHDDGILNVTEFTQGKFPFPTKEIIGNYRDQRWDTSYADMRTINDTEITNKFSYRIYPNATACSFDNKVCGPDVKTLYRKVPLYPWGMTNKGYCGPNQMKLAQDKAIVPYQEKDGSILFSTFTQSDFLHVPLIYADEFANLAALFLKHEVIHECAWGTIIDMIRQKYGANVRVTMLCTSWGPKRRGRKALIERCLRDKVNYGVLHPYKIALSSITDINAGYSSTYLVVVGGYAKCFGDNLFYQLGISNGSDNVLYPTDVPVASISGKTLVSIHVGEHTGHAVFNDDSIYSWGSNYGGSFGDGSVVSSRNIIGNVSGGPAAQMTFAILSSSPSLSTFPSSSPITTASYLNNLVDSAYENIDVSGSNYATAFYTAKTWFIDEANHPALYLSGNSEPYPNKDYDGYLTDRFMLALLFYQNCNTTLCQDFLSSTWVLSTDHCSWEGIICTGLSRVSKDGTEAYVESRVTTIGLNSKKLSGELPYFNMSDLQYLYLHYNNGLAGAIPEFKFPNLIELKVLQCSFTAISAFDDMPNLTLLQAGANQLTGALPQFQLPSLDTLGISSCSFSSVPDLTTSCPNLQTIGVGNNKANLVVDQIMCDTFGTSGYTKTCA</sequence>
<protein>
    <submittedName>
        <fullName evidence="3">Uncharacterized protein</fullName>
    </submittedName>
</protein>
<evidence type="ECO:0000313" key="3">
    <source>
        <dbReference type="EMBL" id="GFH58344.1"/>
    </source>
</evidence>
<comment type="caution">
    <text evidence="3">The sequence shown here is derived from an EMBL/GenBank/DDBJ whole genome shotgun (WGS) entry which is preliminary data.</text>
</comment>
<dbReference type="InterPro" id="IPR005049">
    <property type="entry name" value="STL-like"/>
</dbReference>
<feature type="signal peptide" evidence="2">
    <location>
        <begin position="1"/>
        <end position="15"/>
    </location>
</feature>
<dbReference type="PANTHER" id="PTHR31362:SF0">
    <property type="entry name" value="EXOSTOSIN DOMAIN-CONTAINING PROTEIN-RELATED"/>
    <property type="match status" value="1"/>
</dbReference>
<dbReference type="PANTHER" id="PTHR31362">
    <property type="entry name" value="GLYCOSYLTRANSFERASE STELLO1-RELATED"/>
    <property type="match status" value="1"/>
</dbReference>
<reference evidence="3 4" key="1">
    <citation type="journal article" date="2021" name="Sci. Rep.">
        <title>The genome of the diatom Chaetoceros tenuissimus carries an ancient integrated fragment of an extant virus.</title>
        <authorList>
            <person name="Hongo Y."/>
            <person name="Kimura K."/>
            <person name="Takaki Y."/>
            <person name="Yoshida Y."/>
            <person name="Baba S."/>
            <person name="Kobayashi G."/>
            <person name="Nagasaki K."/>
            <person name="Hano T."/>
            <person name="Tomaru Y."/>
        </authorList>
    </citation>
    <scope>NUCLEOTIDE SEQUENCE [LARGE SCALE GENOMIC DNA]</scope>
    <source>
        <strain evidence="3 4">NIES-3715</strain>
    </source>
</reference>
<gene>
    <name evidence="3" type="ORF">CTEN210_14820</name>
</gene>
<accession>A0AAD3D5V8</accession>
<dbReference type="InterPro" id="IPR032675">
    <property type="entry name" value="LRR_dom_sf"/>
</dbReference>
<feature type="chain" id="PRO_5042247118" evidence="2">
    <location>
        <begin position="16"/>
        <end position="1227"/>
    </location>
</feature>
<proteinExistence type="predicted"/>
<dbReference type="Gene3D" id="3.80.10.10">
    <property type="entry name" value="Ribonuclease Inhibitor"/>
    <property type="match status" value="1"/>
</dbReference>